<dbReference type="Gene3D" id="3.30.450.180">
    <property type="match status" value="1"/>
</dbReference>
<feature type="domain" description="HTH cro/C1-type" evidence="1">
    <location>
        <begin position="14"/>
        <end position="86"/>
    </location>
</feature>
<dbReference type="InterPro" id="IPR010982">
    <property type="entry name" value="Lambda_DNA-bd_dom_sf"/>
</dbReference>
<dbReference type="InterPro" id="IPR001387">
    <property type="entry name" value="Cro/C1-type_HTH"/>
</dbReference>
<dbReference type="PANTHER" id="PTHR35010">
    <property type="entry name" value="BLL4672 PROTEIN-RELATED"/>
    <property type="match status" value="1"/>
</dbReference>
<accession>A0A940RWP6</accession>
<evidence type="ECO:0000259" key="1">
    <source>
        <dbReference type="SMART" id="SM00530"/>
    </source>
</evidence>
<dbReference type="SMART" id="SM00530">
    <property type="entry name" value="HTH_XRE"/>
    <property type="match status" value="1"/>
</dbReference>
<dbReference type="GO" id="GO:0003677">
    <property type="term" value="F:DNA binding"/>
    <property type="evidence" value="ECO:0007669"/>
    <property type="project" value="InterPro"/>
</dbReference>
<dbReference type="CDD" id="cd00093">
    <property type="entry name" value="HTH_XRE"/>
    <property type="match status" value="1"/>
</dbReference>
<gene>
    <name evidence="2" type="ORF">JFN87_18530</name>
</gene>
<dbReference type="Pfam" id="PF13560">
    <property type="entry name" value="HTH_31"/>
    <property type="match status" value="1"/>
</dbReference>
<dbReference type="InterPro" id="IPR041413">
    <property type="entry name" value="MLTR_LBD"/>
</dbReference>
<proteinExistence type="predicted"/>
<dbReference type="Gene3D" id="1.10.260.40">
    <property type="entry name" value="lambda repressor-like DNA-binding domains"/>
    <property type="match status" value="1"/>
</dbReference>
<reference evidence="2" key="1">
    <citation type="submission" date="2021-03" db="EMBL/GenBank/DDBJ databases">
        <title>Whole genome sequence of Streptomyces bomunensis MMS17-BM035.</title>
        <authorList>
            <person name="Lee J.H."/>
        </authorList>
    </citation>
    <scope>NUCLEOTIDE SEQUENCE</scope>
    <source>
        <strain evidence="2">MMS17-BM035</strain>
    </source>
</reference>
<organism evidence="2 3">
    <name type="scientific">Streptomyces montanisoli</name>
    <dbReference type="NCBI Taxonomy" id="2798581"/>
    <lineage>
        <taxon>Bacteria</taxon>
        <taxon>Bacillati</taxon>
        <taxon>Actinomycetota</taxon>
        <taxon>Actinomycetes</taxon>
        <taxon>Kitasatosporales</taxon>
        <taxon>Streptomycetaceae</taxon>
        <taxon>Streptomyces</taxon>
    </lineage>
</organism>
<evidence type="ECO:0000313" key="3">
    <source>
        <dbReference type="Proteomes" id="UP000670475"/>
    </source>
</evidence>
<dbReference type="RefSeq" id="WP_209341355.1">
    <property type="nucleotide sequence ID" value="NZ_JAGIQL010000074.1"/>
</dbReference>
<dbReference type="SUPFAM" id="SSF47413">
    <property type="entry name" value="lambda repressor-like DNA-binding domains"/>
    <property type="match status" value="1"/>
</dbReference>
<protein>
    <submittedName>
        <fullName evidence="2">Helix-turn-helix domain-containing protein</fullName>
    </submittedName>
</protein>
<evidence type="ECO:0000313" key="2">
    <source>
        <dbReference type="EMBL" id="MBP0459486.1"/>
    </source>
</evidence>
<dbReference type="EMBL" id="JAGIQL010000074">
    <property type="protein sequence ID" value="MBP0459486.1"/>
    <property type="molecule type" value="Genomic_DNA"/>
</dbReference>
<comment type="caution">
    <text evidence="2">The sequence shown here is derived from an EMBL/GenBank/DDBJ whole genome shotgun (WGS) entry which is preliminary data.</text>
</comment>
<dbReference type="Proteomes" id="UP000670475">
    <property type="component" value="Unassembled WGS sequence"/>
</dbReference>
<sequence>MDENLTQRELLAGFLRSRREMLRPEEAGIEPGPRRRTPGLRREEVAQLSGVSVTWYTWLEQGRKITVSGQVLEGLARALRLSAAERRHLYTLAGVALSDDVPQPAVVNPTLRALVETLDPNPAHVTNLCWDLLAYNEAYEKLVGGLDGLPDGQRNSIWLLFTRPSMRTLLVDWRREAKDILGQFRTAVGRYPNDPRVRELLDALTAASPDFVAMWSQHPVQAFTPATKRFQHPMAGPVAFNYAKLTVAEDDNQHLVVFLPASPTDARAMRELTVPGAAGSAP</sequence>
<dbReference type="AlphaFoldDB" id="A0A940RWP6"/>
<name>A0A940RWP6_9ACTN</name>
<dbReference type="Pfam" id="PF17765">
    <property type="entry name" value="MLTR_LBD"/>
    <property type="match status" value="1"/>
</dbReference>
<keyword evidence="3" id="KW-1185">Reference proteome</keyword>